<proteinExistence type="predicted"/>
<evidence type="ECO:0000256" key="1">
    <source>
        <dbReference type="SAM" id="SignalP"/>
    </source>
</evidence>
<evidence type="ECO:0000313" key="2">
    <source>
        <dbReference type="EMBL" id="OAM16370.1"/>
    </source>
</evidence>
<keyword evidence="1" id="KW-0732">Signal</keyword>
<dbReference type="RefSeq" id="WP_064083976.1">
    <property type="nucleotide sequence ID" value="NZ_LXSF01000006.1"/>
</dbReference>
<dbReference type="Proteomes" id="UP000078003">
    <property type="component" value="Unassembled WGS sequence"/>
</dbReference>
<comment type="caution">
    <text evidence="2">The sequence shown here is derived from an EMBL/GenBank/DDBJ whole genome shotgun (WGS) entry which is preliminary data.</text>
</comment>
<sequence length="129" mass="14618">MKKYLLALLLALSSTAWAHRFPIDSMEVAVLKSASFPQVTLTTDGFSWLRTLTLGWLDDGAKTVDMVQGVRIKDENNRFITHGQLQNYTGRIVALRRNGAGNIVEMWILTPQENEAFKERAALLQNQQR</sequence>
<accession>A0A1A9RC67</accession>
<evidence type="ECO:0000313" key="3">
    <source>
        <dbReference type="Proteomes" id="UP000078003"/>
    </source>
</evidence>
<dbReference type="EMBL" id="LXSF01000006">
    <property type="protein sequence ID" value="OAM16370.1"/>
    <property type="molecule type" value="Genomic_DNA"/>
</dbReference>
<dbReference type="AlphaFoldDB" id="A0A1A9RC67"/>
<feature type="chain" id="PRO_5008395705" evidence="1">
    <location>
        <begin position="19"/>
        <end position="129"/>
    </location>
</feature>
<feature type="signal peptide" evidence="1">
    <location>
        <begin position="1"/>
        <end position="18"/>
    </location>
</feature>
<organism evidence="2 3">
    <name type="scientific">Eikenella corrodens</name>
    <dbReference type="NCBI Taxonomy" id="539"/>
    <lineage>
        <taxon>Bacteria</taxon>
        <taxon>Pseudomonadati</taxon>
        <taxon>Pseudomonadota</taxon>
        <taxon>Betaproteobacteria</taxon>
        <taxon>Neisseriales</taxon>
        <taxon>Neisseriaceae</taxon>
        <taxon>Eikenella</taxon>
    </lineage>
</organism>
<gene>
    <name evidence="2" type="ORF">A7P85_06555</name>
</gene>
<name>A0A1A9RC67_EIKCO</name>
<reference evidence="3" key="1">
    <citation type="submission" date="2016-05" db="EMBL/GenBank/DDBJ databases">
        <title>Draft genome of Corynebacterium afermentans subsp. afermentans LCDC 88199T.</title>
        <authorList>
            <person name="Bernier A.-M."/>
            <person name="Bernard K."/>
        </authorList>
    </citation>
    <scope>NUCLEOTIDE SEQUENCE [LARGE SCALE GENOMIC DNA]</scope>
    <source>
        <strain evidence="3">NML01-0328</strain>
    </source>
</reference>
<protein>
    <submittedName>
        <fullName evidence="2">Uncharacterized protein</fullName>
    </submittedName>
</protein>